<keyword evidence="3" id="KW-0804">Transcription</keyword>
<keyword evidence="2" id="KW-0238">DNA-binding</keyword>
<dbReference type="PROSITE" id="PS01124">
    <property type="entry name" value="HTH_ARAC_FAMILY_2"/>
    <property type="match status" value="1"/>
</dbReference>
<dbReference type="PANTHER" id="PTHR46796">
    <property type="entry name" value="HTH-TYPE TRANSCRIPTIONAL ACTIVATOR RHAS-RELATED"/>
    <property type="match status" value="1"/>
</dbReference>
<organism evidence="5 6">
    <name type="scientific">Plantactinospora siamensis</name>
    <dbReference type="NCBI Taxonomy" id="555372"/>
    <lineage>
        <taxon>Bacteria</taxon>
        <taxon>Bacillati</taxon>
        <taxon>Actinomycetota</taxon>
        <taxon>Actinomycetes</taxon>
        <taxon>Micromonosporales</taxon>
        <taxon>Micromonosporaceae</taxon>
        <taxon>Plantactinospora</taxon>
    </lineage>
</organism>
<sequence length="299" mass="32948">MCEEEACDPRRETSQGEWRVLGVPDGMLFYEVRCLIDGPGWSGPAADLGYRVVLGRSGGYLRRLNGRVTFADATSVLLTRPGDEMWVAHPLGCGDVYSCLEVPAEVLAGRPDADWWLDRAGGEGTADDRFELAHRLLLADARRGIDEFELAERLHGLLTSVIKRTPAGAMDRDDDVDRAAGRRHATLSDHRRLVNRTREVLASGGLGLSLTALAREVGSSPHHLSRVFHRVTGRSISTHRNQLRVRAVLDSLAEDGSSLRDVAARHHFADQAHLSRVLQRQLGHPPARLRRMLTPSSPG</sequence>
<evidence type="ECO:0000313" key="6">
    <source>
        <dbReference type="Proteomes" id="UP001589894"/>
    </source>
</evidence>
<evidence type="ECO:0000313" key="5">
    <source>
        <dbReference type="EMBL" id="MFC0562670.1"/>
    </source>
</evidence>
<evidence type="ECO:0000256" key="2">
    <source>
        <dbReference type="ARBA" id="ARBA00023125"/>
    </source>
</evidence>
<dbReference type="InterPro" id="IPR050204">
    <property type="entry name" value="AraC_XylS_family_regulators"/>
</dbReference>
<keyword evidence="1" id="KW-0805">Transcription regulation</keyword>
<gene>
    <name evidence="5" type="ORF">ACFFHU_00560</name>
</gene>
<dbReference type="EMBL" id="JBHLUE010000001">
    <property type="protein sequence ID" value="MFC0562670.1"/>
    <property type="molecule type" value="Genomic_DNA"/>
</dbReference>
<dbReference type="InterPro" id="IPR018060">
    <property type="entry name" value="HTH_AraC"/>
</dbReference>
<dbReference type="SUPFAM" id="SSF46689">
    <property type="entry name" value="Homeodomain-like"/>
    <property type="match status" value="2"/>
</dbReference>
<evidence type="ECO:0000256" key="3">
    <source>
        <dbReference type="ARBA" id="ARBA00023163"/>
    </source>
</evidence>
<proteinExistence type="predicted"/>
<comment type="caution">
    <text evidence="5">The sequence shown here is derived from an EMBL/GenBank/DDBJ whole genome shotgun (WGS) entry which is preliminary data.</text>
</comment>
<dbReference type="RefSeq" id="WP_377334523.1">
    <property type="nucleotide sequence ID" value="NZ_JBHLUE010000001.1"/>
</dbReference>
<name>A0ABV6NPI6_9ACTN</name>
<dbReference type="Pfam" id="PF12833">
    <property type="entry name" value="HTH_18"/>
    <property type="match status" value="1"/>
</dbReference>
<dbReference type="Proteomes" id="UP001589894">
    <property type="component" value="Unassembled WGS sequence"/>
</dbReference>
<keyword evidence="6" id="KW-1185">Reference proteome</keyword>
<dbReference type="PANTHER" id="PTHR46796:SF12">
    <property type="entry name" value="HTH-TYPE DNA-BINDING TRANSCRIPTIONAL ACTIVATOR EUTR"/>
    <property type="match status" value="1"/>
</dbReference>
<evidence type="ECO:0000259" key="4">
    <source>
        <dbReference type="PROSITE" id="PS01124"/>
    </source>
</evidence>
<accession>A0ABV6NPI6</accession>
<protein>
    <submittedName>
        <fullName evidence="5">Helix-turn-helix domain-containing protein</fullName>
    </submittedName>
</protein>
<dbReference type="InterPro" id="IPR009057">
    <property type="entry name" value="Homeodomain-like_sf"/>
</dbReference>
<dbReference type="SMART" id="SM00342">
    <property type="entry name" value="HTH_ARAC"/>
    <property type="match status" value="1"/>
</dbReference>
<dbReference type="Gene3D" id="1.10.10.60">
    <property type="entry name" value="Homeodomain-like"/>
    <property type="match status" value="1"/>
</dbReference>
<evidence type="ECO:0000256" key="1">
    <source>
        <dbReference type="ARBA" id="ARBA00023015"/>
    </source>
</evidence>
<feature type="domain" description="HTH araC/xylS-type" evidence="4">
    <location>
        <begin position="191"/>
        <end position="292"/>
    </location>
</feature>
<reference evidence="5 6" key="1">
    <citation type="submission" date="2024-09" db="EMBL/GenBank/DDBJ databases">
        <authorList>
            <person name="Sun Q."/>
            <person name="Mori K."/>
        </authorList>
    </citation>
    <scope>NUCLEOTIDE SEQUENCE [LARGE SCALE GENOMIC DNA]</scope>
    <source>
        <strain evidence="5 6">TBRC 2205</strain>
    </source>
</reference>